<name>A0A0N8NTF6_9CLOT</name>
<dbReference type="Proteomes" id="UP000050326">
    <property type="component" value="Unassembled WGS sequence"/>
</dbReference>
<protein>
    <submittedName>
        <fullName evidence="1">Flagellar protein (FlbD)</fullName>
    </submittedName>
</protein>
<reference evidence="1 2" key="1">
    <citation type="submission" date="2015-09" db="EMBL/GenBank/DDBJ databases">
        <title>Genome sequence of Oxobacter pfennigii DSM 3222.</title>
        <authorList>
            <person name="Poehlein A."/>
            <person name="Bengelsdorf F.R."/>
            <person name="Schiel-Bengelsdorf B."/>
            <person name="Duerre P."/>
            <person name="Daniel R."/>
        </authorList>
    </citation>
    <scope>NUCLEOTIDE SEQUENCE [LARGE SCALE GENOMIC DNA]</scope>
    <source>
        <strain evidence="1 2">DSM 3222</strain>
    </source>
</reference>
<keyword evidence="2" id="KW-1185">Reference proteome</keyword>
<keyword evidence="1" id="KW-0969">Cilium</keyword>
<sequence>MIKLTGLNNREFYLNCELIEKIEVTPDTIISTTSDKKYVVKESPEVIIKSIIDFKRKYMMSIPEVIK</sequence>
<dbReference type="RefSeq" id="WP_054874834.1">
    <property type="nucleotide sequence ID" value="NZ_LKET01000029.1"/>
</dbReference>
<accession>A0A0N8NTF6</accession>
<dbReference type="AlphaFoldDB" id="A0A0N8NTF6"/>
<dbReference type="InterPro" id="IPR009384">
    <property type="entry name" value="SwrD-like"/>
</dbReference>
<dbReference type="Pfam" id="PF06289">
    <property type="entry name" value="FlbD"/>
    <property type="match status" value="1"/>
</dbReference>
<keyword evidence="1" id="KW-0282">Flagellum</keyword>
<evidence type="ECO:0000313" key="2">
    <source>
        <dbReference type="Proteomes" id="UP000050326"/>
    </source>
</evidence>
<gene>
    <name evidence="1" type="ORF">OXPF_17820</name>
</gene>
<dbReference type="OrthoDB" id="9799862at2"/>
<dbReference type="EMBL" id="LKET01000029">
    <property type="protein sequence ID" value="KPU44696.1"/>
    <property type="molecule type" value="Genomic_DNA"/>
</dbReference>
<organism evidence="1 2">
    <name type="scientific">Oxobacter pfennigii</name>
    <dbReference type="NCBI Taxonomy" id="36849"/>
    <lineage>
        <taxon>Bacteria</taxon>
        <taxon>Bacillati</taxon>
        <taxon>Bacillota</taxon>
        <taxon>Clostridia</taxon>
        <taxon>Eubacteriales</taxon>
        <taxon>Clostridiaceae</taxon>
        <taxon>Oxobacter</taxon>
    </lineage>
</organism>
<dbReference type="PANTHER" id="PTHR39185">
    <property type="entry name" value="SWARMING MOTILITY PROTEIN SWRD"/>
    <property type="match status" value="1"/>
</dbReference>
<dbReference type="PANTHER" id="PTHR39185:SF1">
    <property type="entry name" value="SWARMING MOTILITY PROTEIN SWRD"/>
    <property type="match status" value="1"/>
</dbReference>
<dbReference type="STRING" id="36849.OXPF_17820"/>
<evidence type="ECO:0000313" key="1">
    <source>
        <dbReference type="EMBL" id="KPU44696.1"/>
    </source>
</evidence>
<proteinExistence type="predicted"/>
<comment type="caution">
    <text evidence="1">The sequence shown here is derived from an EMBL/GenBank/DDBJ whole genome shotgun (WGS) entry which is preliminary data.</text>
</comment>
<keyword evidence="1" id="KW-0966">Cell projection</keyword>